<dbReference type="SUPFAM" id="SSF53756">
    <property type="entry name" value="UDP-Glycosyltransferase/glycogen phosphorylase"/>
    <property type="match status" value="1"/>
</dbReference>
<keyword evidence="2" id="KW-0808">Transferase</keyword>
<reference evidence="2 3" key="1">
    <citation type="journal article" date="2025" name="Anaerobe">
        <title>Description of Anaerococcus kampingiae sp. nov., Anaerococcus groningensis sp. nov., Anaerococcus martiniensis sp. nov., and Anaerococcus cruorum sp. nov., isolated from human clinical specimens.</title>
        <authorList>
            <person name="Boiten K.E."/>
            <person name="Meijer J."/>
            <person name="van Wezel E.M."/>
            <person name="Veloo A.C.M."/>
        </authorList>
    </citation>
    <scope>NUCLEOTIDE SEQUENCE [LARGE SCALE GENOMIC DNA]</scope>
    <source>
        <strain evidence="2 3">ENR0874</strain>
    </source>
</reference>
<name>A0ABW9MDY4_9FIRM</name>
<dbReference type="PANTHER" id="PTHR12526:SF630">
    <property type="entry name" value="GLYCOSYLTRANSFERASE"/>
    <property type="match status" value="1"/>
</dbReference>
<evidence type="ECO:0000313" key="2">
    <source>
        <dbReference type="EMBL" id="MFO3667193.1"/>
    </source>
</evidence>
<dbReference type="GO" id="GO:0016757">
    <property type="term" value="F:glycosyltransferase activity"/>
    <property type="evidence" value="ECO:0007669"/>
    <property type="project" value="UniProtKB-KW"/>
</dbReference>
<dbReference type="Proteomes" id="UP001637994">
    <property type="component" value="Unassembled WGS sequence"/>
</dbReference>
<dbReference type="PANTHER" id="PTHR12526">
    <property type="entry name" value="GLYCOSYLTRANSFERASE"/>
    <property type="match status" value="1"/>
</dbReference>
<gene>
    <name evidence="2" type="ORF">ACCQ42_05350</name>
</gene>
<dbReference type="InterPro" id="IPR001296">
    <property type="entry name" value="Glyco_trans_1"/>
</dbReference>
<sequence length="364" mass="41387">MDIKPNIVFYINNLEKGGAERAILQLATGFHEQNYKTTVITTFEGNNEYDFPKNINRINLLDKQDTGNRIKRNFFLIHKLRKILETQNPDFLISFMAEANFRAILSSIGLKTKCIVSVRNDPEKEYAGKLGKFVGNYIMPIADGCVFQTHEAQAWFPKKLQRKSKIIYNAVKDDFFKIQRNIEENTIVTCGRLEEQKNHKMLIDAFEIVVKKCKYAKLYIYGEGSLRNELQNIIDKKGLSNNIKLCGNSNDIPGVLSRAEIFVLSSDYEGMPNALMEALTAGVPSISTDCPCGGPRMLINDDESGLLVETGSYIELSSAIIDVLQDKELQDKYSKESKKNANQYKSTFVLNSWIEYLESLKLNE</sequence>
<dbReference type="Pfam" id="PF00534">
    <property type="entry name" value="Glycos_transf_1"/>
    <property type="match status" value="1"/>
</dbReference>
<comment type="caution">
    <text evidence="2">The sequence shown here is derived from an EMBL/GenBank/DDBJ whole genome shotgun (WGS) entry which is preliminary data.</text>
</comment>
<evidence type="ECO:0000313" key="3">
    <source>
        <dbReference type="Proteomes" id="UP001637994"/>
    </source>
</evidence>
<keyword evidence="2" id="KW-0328">Glycosyltransferase</keyword>
<dbReference type="RefSeq" id="WP_410035570.1">
    <property type="nucleotide sequence ID" value="NZ_JBGMEF010000018.1"/>
</dbReference>
<proteinExistence type="predicted"/>
<dbReference type="EC" id="2.4.-.-" evidence="2"/>
<protein>
    <submittedName>
        <fullName evidence="2">Glycosyltransferase family 4 protein</fullName>
        <ecNumber evidence="2">2.4.-.-</ecNumber>
    </submittedName>
</protein>
<keyword evidence="3" id="KW-1185">Reference proteome</keyword>
<dbReference type="CDD" id="cd03820">
    <property type="entry name" value="GT4_AmsD-like"/>
    <property type="match status" value="1"/>
</dbReference>
<dbReference type="Gene3D" id="3.40.50.2000">
    <property type="entry name" value="Glycogen Phosphorylase B"/>
    <property type="match status" value="2"/>
</dbReference>
<organism evidence="2 3">
    <name type="scientific">Anaerococcus kampingae</name>
    <dbReference type="NCBI Taxonomy" id="3115614"/>
    <lineage>
        <taxon>Bacteria</taxon>
        <taxon>Bacillati</taxon>
        <taxon>Bacillota</taxon>
        <taxon>Tissierellia</taxon>
        <taxon>Tissierellales</taxon>
        <taxon>Peptoniphilaceae</taxon>
        <taxon>Anaerococcus</taxon>
    </lineage>
</organism>
<evidence type="ECO:0000259" key="1">
    <source>
        <dbReference type="Pfam" id="PF00534"/>
    </source>
</evidence>
<accession>A0ABW9MDY4</accession>
<feature type="domain" description="Glycosyl transferase family 1" evidence="1">
    <location>
        <begin position="173"/>
        <end position="339"/>
    </location>
</feature>
<dbReference type="EMBL" id="JBGMEF010000018">
    <property type="protein sequence ID" value="MFO3667193.1"/>
    <property type="molecule type" value="Genomic_DNA"/>
</dbReference>